<accession>A0ABV1BUP9</accession>
<dbReference type="InterPro" id="IPR045851">
    <property type="entry name" value="AMP-bd_C_sf"/>
</dbReference>
<comment type="caution">
    <text evidence="2">The sequence shown here is derived from an EMBL/GenBank/DDBJ whole genome shotgun (WGS) entry which is preliminary data.</text>
</comment>
<feature type="domain" description="AMP-dependent synthetase/ligase" evidence="1">
    <location>
        <begin position="13"/>
        <end position="369"/>
    </location>
</feature>
<dbReference type="SUPFAM" id="SSF56801">
    <property type="entry name" value="Acetyl-CoA synthetase-like"/>
    <property type="match status" value="1"/>
</dbReference>
<evidence type="ECO:0000313" key="3">
    <source>
        <dbReference type="Proteomes" id="UP001442364"/>
    </source>
</evidence>
<dbReference type="EMBL" id="JBBMER010000004">
    <property type="protein sequence ID" value="MEQ2379487.1"/>
    <property type="molecule type" value="Genomic_DNA"/>
</dbReference>
<evidence type="ECO:0000313" key="2">
    <source>
        <dbReference type="EMBL" id="MEQ2379487.1"/>
    </source>
</evidence>
<evidence type="ECO:0000259" key="1">
    <source>
        <dbReference type="Pfam" id="PF00501"/>
    </source>
</evidence>
<dbReference type="PANTHER" id="PTHR45527:SF1">
    <property type="entry name" value="FATTY ACID SYNTHASE"/>
    <property type="match status" value="1"/>
</dbReference>
<dbReference type="Pfam" id="PF00501">
    <property type="entry name" value="AMP-binding"/>
    <property type="match status" value="1"/>
</dbReference>
<protein>
    <submittedName>
        <fullName evidence="2">Amino acid adenylation domain-containing protein</fullName>
    </submittedName>
</protein>
<dbReference type="InterPro" id="IPR042099">
    <property type="entry name" value="ANL_N_sf"/>
</dbReference>
<name>A0ABV1BUP9_9FIRM</name>
<reference evidence="2 3" key="1">
    <citation type="submission" date="2024-03" db="EMBL/GenBank/DDBJ databases">
        <title>Human intestinal bacterial collection.</title>
        <authorList>
            <person name="Pauvert C."/>
            <person name="Hitch T.C.A."/>
            <person name="Clavel T."/>
        </authorList>
    </citation>
    <scope>NUCLEOTIDE SEQUENCE [LARGE SCALE GENOMIC DNA]</scope>
    <source>
        <strain evidence="2 3">CLA-AA-H255</strain>
    </source>
</reference>
<gene>
    <name evidence="2" type="ORF">WMO14_06305</name>
</gene>
<dbReference type="RefSeq" id="WP_022501497.1">
    <property type="nucleotide sequence ID" value="NZ_DAWDOP010000013.1"/>
</dbReference>
<dbReference type="InterPro" id="IPR000873">
    <property type="entry name" value="AMP-dep_synth/lig_dom"/>
</dbReference>
<dbReference type="Gene3D" id="3.30.300.30">
    <property type="match status" value="1"/>
</dbReference>
<dbReference type="PANTHER" id="PTHR45527">
    <property type="entry name" value="NONRIBOSOMAL PEPTIDE SYNTHETASE"/>
    <property type="match status" value="1"/>
</dbReference>
<dbReference type="Gene3D" id="3.40.50.12780">
    <property type="entry name" value="N-terminal domain of ligase-like"/>
    <property type="match status" value="1"/>
</dbReference>
<proteinExistence type="predicted"/>
<dbReference type="Proteomes" id="UP001442364">
    <property type="component" value="Unassembled WGS sequence"/>
</dbReference>
<sequence length="508" mass="57416">MTKNVLDYLYTSKEKFPLKTAVADNVSSMTYTELVDNATTIAVALLKYTGARKAVPIYMDKSCVTLAAFMGVVMTGNFYVLLEPAHPAERIHSILDTLQADIIVTNRKNEKKAAKLEFTGNIVYIEDLLEAQVTDEDRKKLSDIKANALDIDPLYAIFTSGSTGVPKGVVVNHRSVIDFIECFTDIFGITDKDVIGNQAPFDFDVSVKDIYSSLKCGATLQIIPKSMFSFPTRLLDYLDDNNVTTLIWAVSALCIITTLKGFDYKVPKAINKVIFSGEVMPIKHLNIWREYYKDALFANVYGPTEITCNCTYYIIDREFAIDDVLPMGKAFPNERVFLLDENDKLIKNSEADKTGEICVSGTAVTMGYFNNKEKTDSAFVQNPLNGSYNEIIYRTGDLGYYNDNKEMCFSSRKDFQIKHNGHRIELGELDMAINSMDNIQRACCIYQQEENKIYAFYEGEQDNKSLTHYLLSKLPKFMIPEVMINVKSMPLTKNGKIDRKALMEEYNA</sequence>
<dbReference type="CDD" id="cd05930">
    <property type="entry name" value="A_NRPS"/>
    <property type="match status" value="1"/>
</dbReference>
<keyword evidence="3" id="KW-1185">Reference proteome</keyword>
<organism evidence="2 3">
    <name type="scientific">[Lactobacillus] rogosae</name>
    <dbReference type="NCBI Taxonomy" id="706562"/>
    <lineage>
        <taxon>Bacteria</taxon>
        <taxon>Bacillati</taxon>
        <taxon>Bacillota</taxon>
        <taxon>Clostridia</taxon>
        <taxon>Lachnospirales</taxon>
        <taxon>Lachnospiraceae</taxon>
        <taxon>Lachnospira</taxon>
    </lineage>
</organism>